<feature type="compositionally biased region" description="Polar residues" evidence="2">
    <location>
        <begin position="517"/>
        <end position="587"/>
    </location>
</feature>
<dbReference type="SMART" id="SM00258">
    <property type="entry name" value="SAND"/>
    <property type="match status" value="2"/>
</dbReference>
<evidence type="ECO:0000256" key="2">
    <source>
        <dbReference type="SAM" id="MobiDB-lite"/>
    </source>
</evidence>
<reference evidence="4 5" key="1">
    <citation type="submission" date="2024-06" db="EMBL/GenBank/DDBJ databases">
        <authorList>
            <person name="Pan Q."/>
            <person name="Wen M."/>
            <person name="Jouanno E."/>
            <person name="Zahm M."/>
            <person name="Klopp C."/>
            <person name="Cabau C."/>
            <person name="Louis A."/>
            <person name="Berthelot C."/>
            <person name="Parey E."/>
            <person name="Roest Crollius H."/>
            <person name="Montfort J."/>
            <person name="Robinson-Rechavi M."/>
            <person name="Bouchez O."/>
            <person name="Lampietro C."/>
            <person name="Lopez Roques C."/>
            <person name="Donnadieu C."/>
            <person name="Postlethwait J."/>
            <person name="Bobe J."/>
            <person name="Verreycken H."/>
            <person name="Guiguen Y."/>
        </authorList>
    </citation>
    <scope>NUCLEOTIDE SEQUENCE [LARGE SCALE GENOMIC DNA]</scope>
    <source>
        <strain evidence="4">Up_M1</strain>
        <tissue evidence="4">Testis</tissue>
    </source>
</reference>
<dbReference type="EMBL" id="JAGEUA010000003">
    <property type="protein sequence ID" value="KAL0992663.1"/>
    <property type="molecule type" value="Genomic_DNA"/>
</dbReference>
<dbReference type="PROSITE" id="PS50864">
    <property type="entry name" value="SAND"/>
    <property type="match status" value="2"/>
</dbReference>
<dbReference type="PANTHER" id="PTHR46386">
    <property type="entry name" value="NUCLEAR BODY PROTEIN SP140"/>
    <property type="match status" value="1"/>
</dbReference>
<feature type="compositionally biased region" description="Basic and acidic residues" evidence="2">
    <location>
        <begin position="609"/>
        <end position="628"/>
    </location>
</feature>
<dbReference type="SUPFAM" id="SSF63763">
    <property type="entry name" value="SAND domain-like"/>
    <property type="match status" value="2"/>
</dbReference>
<dbReference type="InterPro" id="IPR010919">
    <property type="entry name" value="SAND-like_dom_sf"/>
</dbReference>
<gene>
    <name evidence="4" type="ORF">UPYG_G00096420</name>
</gene>
<evidence type="ECO:0000259" key="3">
    <source>
        <dbReference type="PROSITE" id="PS50864"/>
    </source>
</evidence>
<feature type="region of interest" description="Disordered" evidence="2">
    <location>
        <begin position="119"/>
        <end position="142"/>
    </location>
</feature>
<feature type="region of interest" description="Disordered" evidence="2">
    <location>
        <begin position="517"/>
        <end position="639"/>
    </location>
</feature>
<evidence type="ECO:0000256" key="1">
    <source>
        <dbReference type="ARBA" id="ARBA00022553"/>
    </source>
</evidence>
<keyword evidence="5" id="KW-1185">Reference proteome</keyword>
<evidence type="ECO:0000313" key="5">
    <source>
        <dbReference type="Proteomes" id="UP001557470"/>
    </source>
</evidence>
<feature type="compositionally biased region" description="Low complexity" evidence="2">
    <location>
        <begin position="360"/>
        <end position="374"/>
    </location>
</feature>
<dbReference type="PANTHER" id="PTHR46386:SF1">
    <property type="entry name" value="NUCLEAR BODY PROTEIN SP140-LIKE PROTEIN"/>
    <property type="match status" value="1"/>
</dbReference>
<organism evidence="4 5">
    <name type="scientific">Umbra pygmaea</name>
    <name type="common">Eastern mudminnow</name>
    <dbReference type="NCBI Taxonomy" id="75934"/>
    <lineage>
        <taxon>Eukaryota</taxon>
        <taxon>Metazoa</taxon>
        <taxon>Chordata</taxon>
        <taxon>Craniata</taxon>
        <taxon>Vertebrata</taxon>
        <taxon>Euteleostomi</taxon>
        <taxon>Actinopterygii</taxon>
        <taxon>Neopterygii</taxon>
        <taxon>Teleostei</taxon>
        <taxon>Protacanthopterygii</taxon>
        <taxon>Esociformes</taxon>
        <taxon>Umbridae</taxon>
        <taxon>Umbra</taxon>
    </lineage>
</organism>
<feature type="domain" description="SAND" evidence="3">
    <location>
        <begin position="254"/>
        <end position="332"/>
    </location>
</feature>
<dbReference type="Pfam" id="PF03172">
    <property type="entry name" value="HSR"/>
    <property type="match status" value="1"/>
</dbReference>
<dbReference type="AlphaFoldDB" id="A0ABD0WZY5"/>
<dbReference type="Proteomes" id="UP001557470">
    <property type="component" value="Unassembled WGS sequence"/>
</dbReference>
<protein>
    <recommendedName>
        <fullName evidence="3">SAND domain-containing protein</fullName>
    </recommendedName>
</protein>
<keyword evidence="1" id="KW-0597">Phosphoprotein</keyword>
<feature type="compositionally biased region" description="Basic and acidic residues" evidence="2">
    <location>
        <begin position="119"/>
        <end position="130"/>
    </location>
</feature>
<proteinExistence type="predicted"/>
<feature type="region of interest" description="Disordered" evidence="2">
    <location>
        <begin position="360"/>
        <end position="379"/>
    </location>
</feature>
<comment type="caution">
    <text evidence="4">The sequence shown here is derived from an EMBL/GenBank/DDBJ whole genome shotgun (WGS) entry which is preliminary data.</text>
</comment>
<feature type="domain" description="SAND" evidence="3">
    <location>
        <begin position="145"/>
        <end position="224"/>
    </location>
</feature>
<dbReference type="InterPro" id="IPR004865">
    <property type="entry name" value="HSR_dom"/>
</dbReference>
<dbReference type="InterPro" id="IPR043563">
    <property type="entry name" value="Sp110/Sp140/Sp140L-like"/>
</dbReference>
<feature type="compositionally biased region" description="Polar residues" evidence="2">
    <location>
        <begin position="131"/>
        <end position="140"/>
    </location>
</feature>
<dbReference type="Pfam" id="PF01342">
    <property type="entry name" value="SAND"/>
    <property type="match status" value="2"/>
</dbReference>
<name>A0ABD0WZY5_UMBPY</name>
<dbReference type="InterPro" id="IPR000770">
    <property type="entry name" value="SAND_dom"/>
</dbReference>
<dbReference type="Gene3D" id="3.10.390.10">
    <property type="entry name" value="SAND domain-like"/>
    <property type="match status" value="2"/>
</dbReference>
<sequence length="639" mass="72274">MDAIQDPLDGLSNEDLLELLRCNRTKISCLEQPHTFLFQLRDDKVIPEQTYQKLIQIKIREKMDKGVYKMLECLENQGPVYIKLFWSCVFKDHLLKKYDTLRQIRNSLRIESGRRGSIEKGPEFGVKDEQPSTSTQSHLIQKSKVQKPTLGSTIKTRQFDVSCGGKKAKLNKKKFGEGKECIFYGGTWMIPIDFAEMAGEKNWKHNIRVGNQSLHQLIKKGNLTSTNFKRRTICQANRTGILSNQSASLITGSEASSSFNEPLLKVTCGELEAILDRAKFAEAKECIFYGGRWMIPIDFQDTAGKEIQRNWKTSIKCGGQSLQQLIEKGHLTSPRFKRRTICQANSTGFVSNQSASSVTGQQQVQGQFQSPGSSAQGDVQRPIISTQRDVQRPIISTQRDVQRPITSTQADIQRPISSIQRPMTSTQADVQRPISSIQRPIISTQTNVQRPISSIQRPMTSTQANVQRPITSIQRPITSTQRDVQRPITSTQRDVQRPIISTQRDVQRPITSIQRPITSTQRDVQRPITSTQRDVQRPIISTQRDVQRPITSTQRDVQRPITSTQRDVQRPITSIQRSITRTQTNVQRPIPGTRVAHVPKSSNPSAGEASERSRHPPTVPDKRSRDTQTKTVAYSPCGW</sequence>
<evidence type="ECO:0000313" key="4">
    <source>
        <dbReference type="EMBL" id="KAL0992663.1"/>
    </source>
</evidence>
<accession>A0ABD0WZY5</accession>